<evidence type="ECO:0000259" key="7">
    <source>
        <dbReference type="Pfam" id="PF13515"/>
    </source>
</evidence>
<comment type="subcellular location">
    <subcellularLocation>
        <location evidence="1">Membrane</location>
        <topology evidence="1">Multi-pass membrane protein</topology>
    </subcellularLocation>
</comment>
<dbReference type="InParanoid" id="E3JCH7"/>
<protein>
    <submittedName>
        <fullName evidence="8">Fusaric acid resistance protein conserved region</fullName>
    </submittedName>
</protein>
<feature type="compositionally biased region" description="Pro residues" evidence="5">
    <location>
        <begin position="576"/>
        <end position="586"/>
    </location>
</feature>
<feature type="transmembrane region" description="Helical" evidence="6">
    <location>
        <begin position="313"/>
        <end position="330"/>
    </location>
</feature>
<feature type="transmembrane region" description="Helical" evidence="6">
    <location>
        <begin position="367"/>
        <end position="385"/>
    </location>
</feature>
<evidence type="ECO:0000256" key="3">
    <source>
        <dbReference type="ARBA" id="ARBA00022989"/>
    </source>
</evidence>
<name>E3JCH7_PSEI1</name>
<feature type="region of interest" description="Disordered" evidence="5">
    <location>
        <begin position="503"/>
        <end position="528"/>
    </location>
</feature>
<proteinExistence type="predicted"/>
<dbReference type="InterPro" id="IPR049453">
    <property type="entry name" value="Memb_transporter_dom"/>
</dbReference>
<accession>E3JCH7</accession>
<evidence type="ECO:0000256" key="1">
    <source>
        <dbReference type="ARBA" id="ARBA00004141"/>
    </source>
</evidence>
<keyword evidence="2 6" id="KW-0812">Transmembrane</keyword>
<dbReference type="STRING" id="298654.FraEuI1c_0595"/>
<feature type="transmembrane region" description="Helical" evidence="6">
    <location>
        <begin position="88"/>
        <end position="108"/>
    </location>
</feature>
<dbReference type="AlphaFoldDB" id="E3JCH7"/>
<dbReference type="eggNOG" id="COG1289">
    <property type="taxonomic scope" value="Bacteria"/>
</dbReference>
<keyword evidence="9" id="KW-1185">Reference proteome</keyword>
<keyword evidence="3 6" id="KW-1133">Transmembrane helix</keyword>
<feature type="region of interest" description="Disordered" evidence="5">
    <location>
        <begin position="555"/>
        <end position="602"/>
    </location>
</feature>
<feature type="transmembrane region" description="Helical" evidence="6">
    <location>
        <begin position="164"/>
        <end position="182"/>
    </location>
</feature>
<feature type="transmembrane region" description="Helical" evidence="6">
    <location>
        <begin position="20"/>
        <end position="43"/>
    </location>
</feature>
<feature type="transmembrane region" description="Helical" evidence="6">
    <location>
        <begin position="337"/>
        <end position="355"/>
    </location>
</feature>
<evidence type="ECO:0000256" key="5">
    <source>
        <dbReference type="SAM" id="MobiDB-lite"/>
    </source>
</evidence>
<gene>
    <name evidence="8" type="ordered locus">FraEuI1c_0595</name>
</gene>
<evidence type="ECO:0000313" key="8">
    <source>
        <dbReference type="EMBL" id="ADP78673.1"/>
    </source>
</evidence>
<keyword evidence="4 6" id="KW-0472">Membrane</keyword>
<reference evidence="8 9" key="1">
    <citation type="submission" date="2010-10" db="EMBL/GenBank/DDBJ databases">
        <title>Complete sequence of Frankia sp. EuI1c.</title>
        <authorList>
            <consortium name="US DOE Joint Genome Institute"/>
            <person name="Lucas S."/>
            <person name="Copeland A."/>
            <person name="Lapidus A."/>
            <person name="Cheng J.-F."/>
            <person name="Bruce D."/>
            <person name="Goodwin L."/>
            <person name="Pitluck S."/>
            <person name="Chertkov O."/>
            <person name="Detter J.C."/>
            <person name="Han C."/>
            <person name="Tapia R."/>
            <person name="Land M."/>
            <person name="Hauser L."/>
            <person name="Jeffries C."/>
            <person name="Kyrpides N."/>
            <person name="Ivanova N."/>
            <person name="Mikhailova N."/>
            <person name="Beauchemin N."/>
            <person name="Sen A."/>
            <person name="Sur S.A."/>
            <person name="Gtari M."/>
            <person name="Wall L."/>
            <person name="Tisa L."/>
            <person name="Woyke T."/>
        </authorList>
    </citation>
    <scope>NUCLEOTIDE SEQUENCE [LARGE SCALE GENOMIC DNA]</scope>
    <source>
        <strain evidence="9">DSM 45817 / CECT 9037 / EuI1c</strain>
    </source>
</reference>
<evidence type="ECO:0000256" key="6">
    <source>
        <dbReference type="SAM" id="Phobius"/>
    </source>
</evidence>
<feature type="transmembrane region" description="Helical" evidence="6">
    <location>
        <begin position="49"/>
        <end position="67"/>
    </location>
</feature>
<dbReference type="HOGENOM" id="CLU_559839_0_0_11"/>
<evidence type="ECO:0000313" key="9">
    <source>
        <dbReference type="Proteomes" id="UP000002484"/>
    </source>
</evidence>
<evidence type="ECO:0000256" key="2">
    <source>
        <dbReference type="ARBA" id="ARBA00022692"/>
    </source>
</evidence>
<dbReference type="EMBL" id="CP002299">
    <property type="protein sequence ID" value="ADP78673.1"/>
    <property type="molecule type" value="Genomic_DNA"/>
</dbReference>
<evidence type="ECO:0000256" key="4">
    <source>
        <dbReference type="ARBA" id="ARBA00023136"/>
    </source>
</evidence>
<feature type="transmembrane region" description="Helical" evidence="6">
    <location>
        <begin position="137"/>
        <end position="158"/>
    </location>
</feature>
<feature type="domain" description="Integral membrane bound transporter" evidence="7">
    <location>
        <begin position="252"/>
        <end position="377"/>
    </location>
</feature>
<dbReference type="OrthoDB" id="3214226at2"/>
<dbReference type="GO" id="GO:0016020">
    <property type="term" value="C:membrane"/>
    <property type="evidence" value="ECO:0007669"/>
    <property type="project" value="UniProtKB-SubCell"/>
</dbReference>
<dbReference type="KEGG" id="fri:FraEuI1c_0595"/>
<feature type="region of interest" description="Disordered" evidence="5">
    <location>
        <begin position="197"/>
        <end position="218"/>
    </location>
</feature>
<dbReference type="Proteomes" id="UP000002484">
    <property type="component" value="Chromosome"/>
</dbReference>
<dbReference type="Pfam" id="PF13515">
    <property type="entry name" value="FUSC_2"/>
    <property type="match status" value="1"/>
</dbReference>
<sequence length="602" mass="61710">MLGFVSGFVIPRSRVTALAAALRTGAVTTAVVMAAVLASFGSALGVEHAAGLSVGVVIQAVVLTITVSRTERRRAARATPAGRRLLPVLGRLLLLPAVAVAASEVGTLMLRHPNLGDTLFVLGLSGAIWIRRFGPTAVRAGTLATLPFIALLIVPAAAGPGEVSRWWSVLMAVIASFWAITLHELADWAGLLPSGTGTGGAAPPVPPTQAPAATPQAGSTDLRRLVPKNLVPKKLQPSTKMAAQMAVGLGAAFAVGRWAFPDHWPWLVVTAYIVAAGNRGRGDVAVKSLSRLAGGAVGTVAATVAVSAASAHSPWTVVAIFVVLAVALALRNLHYAFWAAGVTSMLALLYGYFGLTSTHVLDERLEAIAVGSALAVAASWLVLPIRTRDVTRSRVAKAAAALTDTLLAVARDEAATLADRRDAFRAAVDELGLIAETLAVRRLVWKALRRPGPYLADAVTAVRRCQEPLDALVGALDEAPGALANGANRRRAGGLARQLGGVRRAIAGRPEPAAEVPRQSAPGGRPAGAAAPDLVAAALDELADAVAILQVVFPPRAAPPGQPTPAERPDAGTAVPPVPRSAPAPDVPAGGPLPDARPAELS</sequence>
<organism evidence="8 9">
    <name type="scientific">Pseudofrankia inefficax (strain DSM 45817 / CECT 9037 / DDB 130130 / EuI1c)</name>
    <name type="common">Frankia inefficax</name>
    <dbReference type="NCBI Taxonomy" id="298654"/>
    <lineage>
        <taxon>Bacteria</taxon>
        <taxon>Bacillati</taxon>
        <taxon>Actinomycetota</taxon>
        <taxon>Actinomycetes</taxon>
        <taxon>Frankiales</taxon>
        <taxon>Frankiaceae</taxon>
        <taxon>Pseudofrankia</taxon>
    </lineage>
</organism>